<gene>
    <name evidence="6" type="ordered locus">Desaci_1144</name>
</gene>
<evidence type="ECO:0000256" key="1">
    <source>
        <dbReference type="ARBA" id="ARBA00023015"/>
    </source>
</evidence>
<dbReference type="PANTHER" id="PTHR30146">
    <property type="entry name" value="LACI-RELATED TRANSCRIPTIONAL REPRESSOR"/>
    <property type="match status" value="1"/>
</dbReference>
<dbReference type="HOGENOM" id="CLU_037628_6_0_9"/>
<dbReference type="SMART" id="SM00354">
    <property type="entry name" value="HTH_LACI"/>
    <property type="match status" value="1"/>
</dbReference>
<evidence type="ECO:0000259" key="5">
    <source>
        <dbReference type="PROSITE" id="PS50943"/>
    </source>
</evidence>
<dbReference type="STRING" id="646529.Desaci_1144"/>
<feature type="domain" description="HTH cro/C1-type" evidence="5">
    <location>
        <begin position="19"/>
        <end position="40"/>
    </location>
</feature>
<dbReference type="AlphaFoldDB" id="I4D305"/>
<dbReference type="InterPro" id="IPR028082">
    <property type="entry name" value="Peripla_BP_I"/>
</dbReference>
<dbReference type="InterPro" id="IPR010982">
    <property type="entry name" value="Lambda_DNA-bd_dom_sf"/>
</dbReference>
<evidence type="ECO:0000313" key="7">
    <source>
        <dbReference type="Proteomes" id="UP000002892"/>
    </source>
</evidence>
<dbReference type="Proteomes" id="UP000002892">
    <property type="component" value="Chromosome"/>
</dbReference>
<dbReference type="InterPro" id="IPR000843">
    <property type="entry name" value="HTH_LacI"/>
</dbReference>
<dbReference type="SUPFAM" id="SSF47413">
    <property type="entry name" value="lambda repressor-like DNA-binding domains"/>
    <property type="match status" value="1"/>
</dbReference>
<dbReference type="SUPFAM" id="SSF53822">
    <property type="entry name" value="Periplasmic binding protein-like I"/>
    <property type="match status" value="1"/>
</dbReference>
<protein>
    <submittedName>
        <fullName evidence="6">Transcriptional regulator</fullName>
    </submittedName>
</protein>
<dbReference type="CDD" id="cd06283">
    <property type="entry name" value="PBP1_RegR_EndR_KdgR-like"/>
    <property type="match status" value="1"/>
</dbReference>
<dbReference type="Pfam" id="PF00356">
    <property type="entry name" value="LacI"/>
    <property type="match status" value="1"/>
</dbReference>
<evidence type="ECO:0000256" key="2">
    <source>
        <dbReference type="ARBA" id="ARBA00023125"/>
    </source>
</evidence>
<keyword evidence="3" id="KW-0804">Transcription</keyword>
<dbReference type="PROSITE" id="PS50932">
    <property type="entry name" value="HTH_LACI_2"/>
    <property type="match status" value="1"/>
</dbReference>
<dbReference type="eggNOG" id="COG1609">
    <property type="taxonomic scope" value="Bacteria"/>
</dbReference>
<dbReference type="RefSeq" id="WP_014826186.1">
    <property type="nucleotide sequence ID" value="NC_018068.1"/>
</dbReference>
<evidence type="ECO:0000313" key="6">
    <source>
        <dbReference type="EMBL" id="AFM40179.1"/>
    </source>
</evidence>
<feature type="domain" description="HTH lacI-type" evidence="4">
    <location>
        <begin position="18"/>
        <end position="73"/>
    </location>
</feature>
<dbReference type="Gene3D" id="1.10.260.40">
    <property type="entry name" value="lambda repressor-like DNA-binding domains"/>
    <property type="match status" value="1"/>
</dbReference>
<evidence type="ECO:0000256" key="3">
    <source>
        <dbReference type="ARBA" id="ARBA00023163"/>
    </source>
</evidence>
<dbReference type="GO" id="GO:0003700">
    <property type="term" value="F:DNA-binding transcription factor activity"/>
    <property type="evidence" value="ECO:0007669"/>
    <property type="project" value="TreeGrafter"/>
</dbReference>
<dbReference type="GO" id="GO:0000976">
    <property type="term" value="F:transcription cis-regulatory region binding"/>
    <property type="evidence" value="ECO:0007669"/>
    <property type="project" value="TreeGrafter"/>
</dbReference>
<keyword evidence="2" id="KW-0238">DNA-binding</keyword>
<dbReference type="KEGG" id="dai:Desaci_1144"/>
<dbReference type="Pfam" id="PF13377">
    <property type="entry name" value="Peripla_BP_3"/>
    <property type="match status" value="1"/>
</dbReference>
<dbReference type="InterPro" id="IPR046335">
    <property type="entry name" value="LacI/GalR-like_sensor"/>
</dbReference>
<sequence>MTWVSLRGGGIKIKQTKTTIDEVASKAGVSKTTISRYLNGHFEFMSEETRKRIEEVVETLGYRPNNLARGLKSNKSGLIGAIISDITNPFFAIVLKGIGDYCQRKGYQIIIANTDNEPELEKKYIQSLIDNRIEGLIVNSTGQNIDYLLSLQEQGLPIVLTDRALPELKFDTVTSNNFEMTTQTVQYLFDVGFQRVAFFTEETNWSSSRHIRQNAFLHAYQLSKKVDAHDLVYIIDNSNPKSIVDALQRFRLTGETNKQAVMAVNGVTLLNLLQEIRKLNLTMPEDLGVCGYDDMGWATLIPPGITAISQPSYMIGVESAKMLITRIMGKRRKAKPKLLELPSELILRGSTSLLR</sequence>
<dbReference type="CDD" id="cd01392">
    <property type="entry name" value="HTH_LacI"/>
    <property type="match status" value="1"/>
</dbReference>
<proteinExistence type="predicted"/>
<reference evidence="6 7" key="1">
    <citation type="journal article" date="2012" name="J. Bacteriol.">
        <title>Complete genome sequences of Desulfosporosinus orientis DSM765T, Desulfosporosinus youngiae DSM17734T, Desulfosporosinus meridiei DSM13257T, and Desulfosporosinus acidiphilus DSM22704T.</title>
        <authorList>
            <person name="Pester M."/>
            <person name="Brambilla E."/>
            <person name="Alazard D."/>
            <person name="Rattei T."/>
            <person name="Weinmaier T."/>
            <person name="Han J."/>
            <person name="Lucas S."/>
            <person name="Lapidus A."/>
            <person name="Cheng J.F."/>
            <person name="Goodwin L."/>
            <person name="Pitluck S."/>
            <person name="Peters L."/>
            <person name="Ovchinnikova G."/>
            <person name="Teshima H."/>
            <person name="Detter J.C."/>
            <person name="Han C.S."/>
            <person name="Tapia R."/>
            <person name="Land M.L."/>
            <person name="Hauser L."/>
            <person name="Kyrpides N.C."/>
            <person name="Ivanova N.N."/>
            <person name="Pagani I."/>
            <person name="Huntmann M."/>
            <person name="Wei C.L."/>
            <person name="Davenport K.W."/>
            <person name="Daligault H."/>
            <person name="Chain P.S."/>
            <person name="Chen A."/>
            <person name="Mavromatis K."/>
            <person name="Markowitz V."/>
            <person name="Szeto E."/>
            <person name="Mikhailova N."/>
            <person name="Pati A."/>
            <person name="Wagner M."/>
            <person name="Woyke T."/>
            <person name="Ollivier B."/>
            <person name="Klenk H.P."/>
            <person name="Spring S."/>
            <person name="Loy A."/>
        </authorList>
    </citation>
    <scope>NUCLEOTIDE SEQUENCE [LARGE SCALE GENOMIC DNA]</scope>
    <source>
        <strain evidence="7">DSM 22704 / JCM 16185 / SJ4</strain>
    </source>
</reference>
<dbReference type="EMBL" id="CP003639">
    <property type="protein sequence ID" value="AFM40179.1"/>
    <property type="molecule type" value="Genomic_DNA"/>
</dbReference>
<evidence type="ECO:0000259" key="4">
    <source>
        <dbReference type="PROSITE" id="PS50932"/>
    </source>
</evidence>
<dbReference type="OrthoDB" id="369222at2"/>
<dbReference type="PANTHER" id="PTHR30146:SF145">
    <property type="entry name" value="RIBOSE OPERON REPRESSOR"/>
    <property type="match status" value="1"/>
</dbReference>
<dbReference type="PROSITE" id="PS50943">
    <property type="entry name" value="HTH_CROC1"/>
    <property type="match status" value="1"/>
</dbReference>
<keyword evidence="1" id="KW-0805">Transcription regulation</keyword>
<dbReference type="InterPro" id="IPR001387">
    <property type="entry name" value="Cro/C1-type_HTH"/>
</dbReference>
<dbReference type="PROSITE" id="PS00356">
    <property type="entry name" value="HTH_LACI_1"/>
    <property type="match status" value="1"/>
</dbReference>
<keyword evidence="7" id="KW-1185">Reference proteome</keyword>
<dbReference type="Gene3D" id="3.40.50.2300">
    <property type="match status" value="2"/>
</dbReference>
<organism evidence="6 7">
    <name type="scientific">Desulfosporosinus acidiphilus (strain DSM 22704 / JCM 16185 / SJ4)</name>
    <dbReference type="NCBI Taxonomy" id="646529"/>
    <lineage>
        <taxon>Bacteria</taxon>
        <taxon>Bacillati</taxon>
        <taxon>Bacillota</taxon>
        <taxon>Clostridia</taxon>
        <taxon>Eubacteriales</taxon>
        <taxon>Desulfitobacteriaceae</taxon>
        <taxon>Desulfosporosinus</taxon>
    </lineage>
</organism>
<name>I4D305_DESAJ</name>
<accession>I4D305</accession>